<reference evidence="1 2" key="1">
    <citation type="journal article" date="2021" name="Comput. Struct. Biotechnol. J.">
        <title>De novo genome assembly of the potent medicinal plant Rehmannia glutinosa using nanopore technology.</title>
        <authorList>
            <person name="Ma L."/>
            <person name="Dong C."/>
            <person name="Song C."/>
            <person name="Wang X."/>
            <person name="Zheng X."/>
            <person name="Niu Y."/>
            <person name="Chen S."/>
            <person name="Feng W."/>
        </authorList>
    </citation>
    <scope>NUCLEOTIDE SEQUENCE [LARGE SCALE GENOMIC DNA]</scope>
    <source>
        <strain evidence="1">DH-2019</strain>
    </source>
</reference>
<protein>
    <recommendedName>
        <fullName evidence="3">RNA-directed DNA polymerase (Reverse transcriptase)</fullName>
    </recommendedName>
</protein>
<organism evidence="1 2">
    <name type="scientific">Rehmannia glutinosa</name>
    <name type="common">Chinese foxglove</name>
    <dbReference type="NCBI Taxonomy" id="99300"/>
    <lineage>
        <taxon>Eukaryota</taxon>
        <taxon>Viridiplantae</taxon>
        <taxon>Streptophyta</taxon>
        <taxon>Embryophyta</taxon>
        <taxon>Tracheophyta</taxon>
        <taxon>Spermatophyta</taxon>
        <taxon>Magnoliopsida</taxon>
        <taxon>eudicotyledons</taxon>
        <taxon>Gunneridae</taxon>
        <taxon>Pentapetalae</taxon>
        <taxon>asterids</taxon>
        <taxon>lamiids</taxon>
        <taxon>Lamiales</taxon>
        <taxon>Orobanchaceae</taxon>
        <taxon>Rehmannieae</taxon>
        <taxon>Rehmannia</taxon>
    </lineage>
</organism>
<comment type="caution">
    <text evidence="1">The sequence shown here is derived from an EMBL/GenBank/DDBJ whole genome shotgun (WGS) entry which is preliminary data.</text>
</comment>
<dbReference type="EMBL" id="JABTTQ020003137">
    <property type="protein sequence ID" value="KAK6119759.1"/>
    <property type="molecule type" value="Genomic_DNA"/>
</dbReference>
<dbReference type="Proteomes" id="UP001318860">
    <property type="component" value="Unassembled WGS sequence"/>
</dbReference>
<dbReference type="InterPro" id="IPR036691">
    <property type="entry name" value="Endo/exonu/phosph_ase_sf"/>
</dbReference>
<dbReference type="SUPFAM" id="SSF56219">
    <property type="entry name" value="DNase I-like"/>
    <property type="match status" value="1"/>
</dbReference>
<dbReference type="PANTHER" id="PTHR33710">
    <property type="entry name" value="BNAC02G09200D PROTEIN"/>
    <property type="match status" value="1"/>
</dbReference>
<evidence type="ECO:0008006" key="3">
    <source>
        <dbReference type="Google" id="ProtNLM"/>
    </source>
</evidence>
<proteinExistence type="predicted"/>
<evidence type="ECO:0000313" key="2">
    <source>
        <dbReference type="Proteomes" id="UP001318860"/>
    </source>
</evidence>
<accession>A0ABR0UBN8</accession>
<dbReference type="PANTHER" id="PTHR33710:SF77">
    <property type="entry name" value="DNASE I-LIKE SUPERFAMILY PROTEIN"/>
    <property type="match status" value="1"/>
</dbReference>
<keyword evidence="2" id="KW-1185">Reference proteome</keyword>
<evidence type="ECO:0000313" key="1">
    <source>
        <dbReference type="EMBL" id="KAK6119759.1"/>
    </source>
</evidence>
<sequence>MCLIRFGCFSNRFSYSVISDHARVLLVEISSNLLPKPLFTSFVAVTLIEALIWLTFFDMIASCSLLDLGFDGAHAHTWVRNGLQERLDRLLVSTDWGEVLPKSIVSHLPRIHSDHAPLLLKASSIVHRVPSAFRFQNIWLRHPSFFDTIKQAWDGPTGASGMNNLSFKLIRVKQKLQWWNKNIFGNVFAKLQDAEHKVATCEQLYDSNPTPDALIHLKQAIAELTLATKIEEDYWHQKSACKWVVEGERNTKYFHNLVKQKRLQSRIHSISYNSYLLHSEDDIKKFAADFFKNHLSSDRECPAFSRNFTLPSIPC</sequence>
<name>A0ABR0UBN8_REHGL</name>
<gene>
    <name evidence="1" type="ORF">DH2020_046500</name>
</gene>